<keyword evidence="3" id="KW-1185">Reference proteome</keyword>
<sequence length="428" mass="48461">MLSHLPVEILRSISAYLPSRSALAFILVCRRIYRACNDWTVWRHIAERASSYPYGVAIAYTSNLNTWKRYVVADAQASQGRWSSDNIERWLPYIIALNHIVTFSVDHVSLHRLCDPIFNAPLLSNTGHNRNPMQFITNPESSFNAHAWYLAQATAFCLSARLLSTETPTGAGNGEPPRLLESVQWFRLTAHNPLDLSVGDSAKLITMLHALANRVVGFFCAELRWALATNSTPMGTTTGFPHPPTASTIPFASFMKPPVPFTPRGLEAFSKCHLPSMTEPSFFVDDEWTGYISLNLGPETCMRFDGIGGDHVDVSNNHLDQFPNGHFPFRVERVVRFRLVQTYGNDRYQLQSNCFHTQTALHLLTVTVDRTTGRLAIAHQTPFRMDRVLMDAVITPFGIVERVIPLPGHWMWLWKRDWSNSKEPYTSE</sequence>
<dbReference type="EMBL" id="ML994717">
    <property type="protein sequence ID" value="KAF2176007.1"/>
    <property type="molecule type" value="Genomic_DNA"/>
</dbReference>
<reference evidence="2" key="1">
    <citation type="journal article" date="2020" name="Stud. Mycol.">
        <title>101 Dothideomycetes genomes: a test case for predicting lifestyles and emergence of pathogens.</title>
        <authorList>
            <person name="Haridas S."/>
            <person name="Albert R."/>
            <person name="Binder M."/>
            <person name="Bloem J."/>
            <person name="Labutti K."/>
            <person name="Salamov A."/>
            <person name="Andreopoulos B."/>
            <person name="Baker S."/>
            <person name="Barry K."/>
            <person name="Bills G."/>
            <person name="Bluhm B."/>
            <person name="Cannon C."/>
            <person name="Castanera R."/>
            <person name="Culley D."/>
            <person name="Daum C."/>
            <person name="Ezra D."/>
            <person name="Gonzalez J."/>
            <person name="Henrissat B."/>
            <person name="Kuo A."/>
            <person name="Liang C."/>
            <person name="Lipzen A."/>
            <person name="Lutzoni F."/>
            <person name="Magnuson J."/>
            <person name="Mondo S."/>
            <person name="Nolan M."/>
            <person name="Ohm R."/>
            <person name="Pangilinan J."/>
            <person name="Park H.-J."/>
            <person name="Ramirez L."/>
            <person name="Alfaro M."/>
            <person name="Sun H."/>
            <person name="Tritt A."/>
            <person name="Yoshinaga Y."/>
            <person name="Zwiers L.-H."/>
            <person name="Turgeon B."/>
            <person name="Goodwin S."/>
            <person name="Spatafora J."/>
            <person name="Crous P."/>
            <person name="Grigoriev I."/>
        </authorList>
    </citation>
    <scope>NUCLEOTIDE SEQUENCE</scope>
    <source>
        <strain evidence="2">CBS 207.26</strain>
    </source>
</reference>
<organism evidence="2 3">
    <name type="scientific">Zopfia rhizophila CBS 207.26</name>
    <dbReference type="NCBI Taxonomy" id="1314779"/>
    <lineage>
        <taxon>Eukaryota</taxon>
        <taxon>Fungi</taxon>
        <taxon>Dikarya</taxon>
        <taxon>Ascomycota</taxon>
        <taxon>Pezizomycotina</taxon>
        <taxon>Dothideomycetes</taxon>
        <taxon>Dothideomycetes incertae sedis</taxon>
        <taxon>Zopfiaceae</taxon>
        <taxon>Zopfia</taxon>
    </lineage>
</organism>
<dbReference type="Gene3D" id="1.20.1280.50">
    <property type="match status" value="1"/>
</dbReference>
<dbReference type="InterPro" id="IPR036047">
    <property type="entry name" value="F-box-like_dom_sf"/>
</dbReference>
<dbReference type="InterPro" id="IPR001810">
    <property type="entry name" value="F-box_dom"/>
</dbReference>
<dbReference type="SMART" id="SM00256">
    <property type="entry name" value="FBOX"/>
    <property type="match status" value="1"/>
</dbReference>
<dbReference type="Pfam" id="PF12937">
    <property type="entry name" value="F-box-like"/>
    <property type="match status" value="1"/>
</dbReference>
<gene>
    <name evidence="2" type="ORF">K469DRAFT_761489</name>
</gene>
<dbReference type="Proteomes" id="UP000800200">
    <property type="component" value="Unassembled WGS sequence"/>
</dbReference>
<feature type="domain" description="F-box" evidence="1">
    <location>
        <begin position="1"/>
        <end position="45"/>
    </location>
</feature>
<evidence type="ECO:0000259" key="1">
    <source>
        <dbReference type="PROSITE" id="PS50181"/>
    </source>
</evidence>
<dbReference type="AlphaFoldDB" id="A0A6A6D9A6"/>
<accession>A0A6A6D9A6</accession>
<evidence type="ECO:0000313" key="2">
    <source>
        <dbReference type="EMBL" id="KAF2176007.1"/>
    </source>
</evidence>
<evidence type="ECO:0000313" key="3">
    <source>
        <dbReference type="Proteomes" id="UP000800200"/>
    </source>
</evidence>
<dbReference type="SUPFAM" id="SSF81383">
    <property type="entry name" value="F-box domain"/>
    <property type="match status" value="1"/>
</dbReference>
<proteinExistence type="predicted"/>
<dbReference type="CDD" id="cd09917">
    <property type="entry name" value="F-box_SF"/>
    <property type="match status" value="1"/>
</dbReference>
<name>A0A6A6D9A6_9PEZI</name>
<dbReference type="PROSITE" id="PS50181">
    <property type="entry name" value="FBOX"/>
    <property type="match status" value="1"/>
</dbReference>
<protein>
    <recommendedName>
        <fullName evidence="1">F-box domain-containing protein</fullName>
    </recommendedName>
</protein>
<dbReference type="OrthoDB" id="3789892at2759"/>